<evidence type="ECO:0000313" key="9">
    <source>
        <dbReference type="EMBL" id="KAB4122537.1"/>
    </source>
</evidence>
<evidence type="ECO:0000313" key="6">
    <source>
        <dbReference type="EMBL" id="KAB4087542.1"/>
    </source>
</evidence>
<evidence type="ECO:0000313" key="10">
    <source>
        <dbReference type="EMBL" id="KAB4187747.1"/>
    </source>
</evidence>
<dbReference type="EMBL" id="WCUP01000017">
    <property type="protein sequence ID" value="KAB4104425.1"/>
    <property type="molecule type" value="Genomic_DNA"/>
</dbReference>
<dbReference type="Proteomes" id="UP000434462">
    <property type="component" value="Unassembled WGS sequence"/>
</dbReference>
<dbReference type="Proteomes" id="UP000263754">
    <property type="component" value="Unassembled WGS sequence"/>
</dbReference>
<evidence type="ECO:0000313" key="19">
    <source>
        <dbReference type="Proteomes" id="UP000434462"/>
    </source>
</evidence>
<dbReference type="Gene3D" id="3.40.50.150">
    <property type="entry name" value="Vaccinia Virus protein VP39"/>
    <property type="match status" value="1"/>
</dbReference>
<dbReference type="Proteomes" id="UP000441711">
    <property type="component" value="Unassembled WGS sequence"/>
</dbReference>
<evidence type="ECO:0000256" key="1">
    <source>
        <dbReference type="ARBA" id="ARBA00022603"/>
    </source>
</evidence>
<dbReference type="Proteomes" id="UP000095614">
    <property type="component" value="Unassembled WGS sequence"/>
</dbReference>
<evidence type="ECO:0000313" key="16">
    <source>
        <dbReference type="Proteomes" id="UP000263754"/>
    </source>
</evidence>
<dbReference type="PANTHER" id="PTHR43464:SF19">
    <property type="entry name" value="UBIQUINONE BIOSYNTHESIS O-METHYLTRANSFERASE, MITOCHONDRIAL"/>
    <property type="match status" value="1"/>
</dbReference>
<protein>
    <submittedName>
        <fullName evidence="11 12">SAM-dependent methyltransferase</fullName>
    </submittedName>
    <submittedName>
        <fullName evidence="6">Methyltransferase domain-containing protein</fullName>
    </submittedName>
    <submittedName>
        <fullName evidence="5">Methyltransferase type 11</fullName>
    </submittedName>
</protein>
<dbReference type="EMBL" id="QSOF01000011">
    <property type="protein sequence ID" value="RGI76241.1"/>
    <property type="molecule type" value="Genomic_DNA"/>
</dbReference>
<dbReference type="EMBL" id="WCUQ01000010">
    <property type="protein sequence ID" value="KAB4122537.1"/>
    <property type="molecule type" value="Genomic_DNA"/>
</dbReference>
<accession>A0A174JL19</accession>
<evidence type="ECO:0000313" key="12">
    <source>
        <dbReference type="EMBL" id="RGI76241.1"/>
    </source>
</evidence>
<dbReference type="Proteomes" id="UP000186549">
    <property type="component" value="Unassembled WGS sequence"/>
</dbReference>
<evidence type="ECO:0000313" key="18">
    <source>
        <dbReference type="Proteomes" id="UP000432488"/>
    </source>
</evidence>
<reference evidence="5 14" key="1">
    <citation type="submission" date="2015-09" db="EMBL/GenBank/DDBJ databases">
        <authorList>
            <consortium name="Pathogen Informatics"/>
        </authorList>
    </citation>
    <scope>NUCLEOTIDE SEQUENCE [LARGE SCALE GENOMIC DNA]</scope>
    <source>
        <strain evidence="5 14">2789STDY5834847</strain>
    </source>
</reference>
<dbReference type="EMBL" id="QSEE01000022">
    <property type="protein sequence ID" value="RGZ45247.1"/>
    <property type="molecule type" value="Genomic_DNA"/>
</dbReference>
<evidence type="ECO:0000259" key="4">
    <source>
        <dbReference type="Pfam" id="PF13649"/>
    </source>
</evidence>
<name>A0A174JL19_BACUN</name>
<evidence type="ECO:0000313" key="7">
    <source>
        <dbReference type="EMBL" id="KAB4104425.1"/>
    </source>
</evidence>
<evidence type="ECO:0000313" key="15">
    <source>
        <dbReference type="Proteomes" id="UP000186549"/>
    </source>
</evidence>
<dbReference type="Proteomes" id="UP000432488">
    <property type="component" value="Unassembled WGS sequence"/>
</dbReference>
<dbReference type="InterPro" id="IPR041698">
    <property type="entry name" value="Methyltransf_25"/>
</dbReference>
<keyword evidence="2 5" id="KW-0808">Transferase</keyword>
<keyword evidence="3" id="KW-0949">S-adenosyl-L-methionine</keyword>
<dbReference type="EMBL" id="WCUR01000049">
    <property type="protein sequence ID" value="KAB4114726.1"/>
    <property type="molecule type" value="Genomic_DNA"/>
</dbReference>
<dbReference type="EMBL" id="CZAF01000006">
    <property type="protein sequence ID" value="CUP00403.1"/>
    <property type="molecule type" value="Genomic_DNA"/>
</dbReference>
<dbReference type="InterPro" id="IPR029063">
    <property type="entry name" value="SAM-dependent_MTases_sf"/>
</dbReference>
<dbReference type="EMBL" id="MNQU01000050">
    <property type="protein sequence ID" value="OKZ39017.1"/>
    <property type="molecule type" value="Genomic_DNA"/>
</dbReference>
<evidence type="ECO:0000313" key="20">
    <source>
        <dbReference type="Proteomes" id="UP000438773"/>
    </source>
</evidence>
<dbReference type="AlphaFoldDB" id="A0A174JL19"/>
<dbReference type="GO" id="GO:0032259">
    <property type="term" value="P:methylation"/>
    <property type="evidence" value="ECO:0007669"/>
    <property type="project" value="UniProtKB-KW"/>
</dbReference>
<dbReference type="Pfam" id="PF13649">
    <property type="entry name" value="Methyltransf_25"/>
    <property type="match status" value="1"/>
</dbReference>
<evidence type="ECO:0000256" key="2">
    <source>
        <dbReference type="ARBA" id="ARBA00022679"/>
    </source>
</evidence>
<dbReference type="OrthoDB" id="1143568at2"/>
<organism evidence="5 14">
    <name type="scientific">Bacteroides uniformis</name>
    <dbReference type="NCBI Taxonomy" id="820"/>
    <lineage>
        <taxon>Bacteria</taxon>
        <taxon>Pseudomonadati</taxon>
        <taxon>Bacteroidota</taxon>
        <taxon>Bacteroidia</taxon>
        <taxon>Bacteroidales</taxon>
        <taxon>Bacteroidaceae</taxon>
        <taxon>Bacteroides</taxon>
    </lineage>
</organism>
<dbReference type="EMBL" id="WCUA01000002">
    <property type="protein sequence ID" value="KAB4187747.1"/>
    <property type="molecule type" value="Genomic_DNA"/>
</dbReference>
<evidence type="ECO:0000313" key="13">
    <source>
        <dbReference type="EMBL" id="RGZ45247.1"/>
    </source>
</evidence>
<dbReference type="GO" id="GO:0008168">
    <property type="term" value="F:methyltransferase activity"/>
    <property type="evidence" value="ECO:0007669"/>
    <property type="project" value="UniProtKB-KW"/>
</dbReference>
<evidence type="ECO:0000313" key="22">
    <source>
        <dbReference type="Proteomes" id="UP000442334"/>
    </source>
</evidence>
<dbReference type="RefSeq" id="WP_022402010.1">
    <property type="nucleotide sequence ID" value="NZ_CACRTC010000015.1"/>
</dbReference>
<evidence type="ECO:0000313" key="11">
    <source>
        <dbReference type="EMBL" id="OKZ39017.1"/>
    </source>
</evidence>
<dbReference type="PANTHER" id="PTHR43464">
    <property type="entry name" value="METHYLTRANSFERASE"/>
    <property type="match status" value="1"/>
</dbReference>
<reference evidence="11 15" key="2">
    <citation type="journal article" date="2016" name="Nat. Biotechnol.">
        <title>Measurement of bacterial replication rates in microbial communities.</title>
        <authorList>
            <person name="Brown C.T."/>
            <person name="Olm M.R."/>
            <person name="Thomas B.C."/>
            <person name="Banfield J.F."/>
        </authorList>
    </citation>
    <scope>NUCLEOTIDE SEQUENCE [LARGE SCALE GENOMIC DNA]</scope>
    <source>
        <strain evidence="11">45_41</strain>
    </source>
</reference>
<feature type="domain" description="Methyltransferase" evidence="4">
    <location>
        <begin position="69"/>
        <end position="159"/>
    </location>
</feature>
<evidence type="ECO:0000313" key="8">
    <source>
        <dbReference type="EMBL" id="KAB4114726.1"/>
    </source>
</evidence>
<proteinExistence type="predicted"/>
<dbReference type="Proteomes" id="UP000442334">
    <property type="component" value="Unassembled WGS sequence"/>
</dbReference>
<sequence length="245" mass="27537">MINTALLPADKDPMGAAIADYFKRHKADRLRVFSSQFDEDEIPVEELFRTEKQMPLLERTALQMATGKILDVGAGSGCHSLALQEAGKEVHAIDISPLSVEVMKQRGVRSVSQTNLFNEQFADEYDTILMLMNGSGIIGKLENLPDFFRKMKLLLRPGGCVLMDSSNLSYLFEEEDGSIVIDLAGDYYGEVDFQMQYKNVKGDSFDWLYIDFQTLSLYAAENGFTAKLVKEGTHYDYLAKLSRQA</sequence>
<dbReference type="Proteomes" id="UP000283684">
    <property type="component" value="Unassembled WGS sequence"/>
</dbReference>
<evidence type="ECO:0000313" key="17">
    <source>
        <dbReference type="Proteomes" id="UP000283684"/>
    </source>
</evidence>
<evidence type="ECO:0000313" key="14">
    <source>
        <dbReference type="Proteomes" id="UP000095614"/>
    </source>
</evidence>
<reference evidence="18 19" key="4">
    <citation type="journal article" date="2019" name="Nat. Med.">
        <title>A library of human gut bacterial isolates paired with longitudinal multiomics data enables mechanistic microbiome research.</title>
        <authorList>
            <person name="Poyet M."/>
            <person name="Groussin M."/>
            <person name="Gibbons S.M."/>
            <person name="Avila-Pacheco J."/>
            <person name="Jiang X."/>
            <person name="Kearney S.M."/>
            <person name="Perrotta A.R."/>
            <person name="Berdy B."/>
            <person name="Zhao S."/>
            <person name="Lieberman T.D."/>
            <person name="Swanson P.K."/>
            <person name="Smith M."/>
            <person name="Roesemann S."/>
            <person name="Alexander J.E."/>
            <person name="Rich S.A."/>
            <person name="Livny J."/>
            <person name="Vlamakis H."/>
            <person name="Clish C."/>
            <person name="Bullock K."/>
            <person name="Deik A."/>
            <person name="Scott J."/>
            <person name="Pierce K.A."/>
            <person name="Xavier R.J."/>
            <person name="Alm E.J."/>
        </authorList>
    </citation>
    <scope>NUCLEOTIDE SEQUENCE [LARGE SCALE GENOMIC DNA]</scope>
    <source>
        <strain evidence="10 22">BIOML-A21</strain>
        <strain evidence="7 21">BIOML-A36</strain>
        <strain evidence="9 20">BIOML-A37</strain>
        <strain evidence="8 19">BIOML-A38</strain>
        <strain evidence="6 18">BIOML-A42</strain>
    </source>
</reference>
<gene>
    <name evidence="11" type="ORF">BHV79_02935</name>
    <name evidence="13" type="ORF">DW988_18095</name>
    <name evidence="12" type="ORF">DXD90_09545</name>
    <name evidence="5" type="ORF">ERS852462_02302</name>
    <name evidence="10" type="ORF">GAQ34_03190</name>
    <name evidence="6" type="ORF">GAQ56_19135</name>
    <name evidence="7" type="ORF">GAQ70_19515</name>
    <name evidence="8" type="ORF">GAQ72_13660</name>
    <name evidence="9" type="ORF">GAQ75_16965</name>
</gene>
<dbReference type="Proteomes" id="UP000438773">
    <property type="component" value="Unassembled WGS sequence"/>
</dbReference>
<reference evidence="16 17" key="3">
    <citation type="submission" date="2018-08" db="EMBL/GenBank/DDBJ databases">
        <title>A genome reference for cultivated species of the human gut microbiota.</title>
        <authorList>
            <person name="Zou Y."/>
            <person name="Xue W."/>
            <person name="Luo G."/>
        </authorList>
    </citation>
    <scope>NUCLEOTIDE SEQUENCE [LARGE SCALE GENOMIC DNA]</scope>
    <source>
        <strain evidence="13 17">AM50-4</strain>
        <strain evidence="12 16">TM10-17</strain>
    </source>
</reference>
<dbReference type="SUPFAM" id="SSF53335">
    <property type="entry name" value="S-adenosyl-L-methionine-dependent methyltransferases"/>
    <property type="match status" value="1"/>
</dbReference>
<dbReference type="EMBL" id="WCUV01000017">
    <property type="protein sequence ID" value="KAB4087542.1"/>
    <property type="molecule type" value="Genomic_DNA"/>
</dbReference>
<evidence type="ECO:0000313" key="21">
    <source>
        <dbReference type="Proteomes" id="UP000441711"/>
    </source>
</evidence>
<evidence type="ECO:0000256" key="3">
    <source>
        <dbReference type="ARBA" id="ARBA00022691"/>
    </source>
</evidence>
<dbReference type="CDD" id="cd02440">
    <property type="entry name" value="AdoMet_MTases"/>
    <property type="match status" value="1"/>
</dbReference>
<keyword evidence="1 5" id="KW-0489">Methyltransferase</keyword>
<evidence type="ECO:0000313" key="5">
    <source>
        <dbReference type="EMBL" id="CUP00403.1"/>
    </source>
</evidence>